<sequence length="253" mass="27789">MSDHDLLAGLDGERRASGDSTGRGGVVREHAADGSERRIVYARCAPGELDGVIREEADLARRMAYTLEWKVYGHDTPADLGERLTAAGFEPEDRESVLALAVDGADLAAFDPQGRDIRRVVDERGLDDYAEIAAALGRRDVEQERRRIAEGLRSAPEAMSIHIAYEDGRPAACGRIHLRPGGPYAELAGGRTRPEHRKRGLFTALVGSRLGEARERGRTHVLVDALPTSEPTLRRRGFEPVTWTRPYVYDPGA</sequence>
<dbReference type="InterPro" id="IPR016181">
    <property type="entry name" value="Acyl_CoA_acyltransferase"/>
</dbReference>
<feature type="region of interest" description="Disordered" evidence="1">
    <location>
        <begin position="1"/>
        <end position="27"/>
    </location>
</feature>
<dbReference type="Proteomes" id="UP001348641">
    <property type="component" value="Unassembled WGS sequence"/>
</dbReference>
<dbReference type="SUPFAM" id="SSF55729">
    <property type="entry name" value="Acyl-CoA N-acyltransferases (Nat)"/>
    <property type="match status" value="1"/>
</dbReference>
<dbReference type="Gene3D" id="3.40.630.30">
    <property type="match status" value="1"/>
</dbReference>
<gene>
    <name evidence="3" type="ORF">Q8A49_22300</name>
</gene>
<protein>
    <submittedName>
        <fullName evidence="3">GNAT family N-acetyltransferase</fullName>
        <ecNumber evidence="3">2.3.1.-</ecNumber>
    </submittedName>
</protein>
<name>A0ABU7KVE2_9ACTN</name>
<dbReference type="EC" id="2.3.1.-" evidence="3"/>
<feature type="domain" description="N-acetyltransferase" evidence="2">
    <location>
        <begin position="115"/>
        <end position="253"/>
    </location>
</feature>
<keyword evidence="3" id="KW-0012">Acyltransferase</keyword>
<dbReference type="InterPro" id="IPR000182">
    <property type="entry name" value="GNAT_dom"/>
</dbReference>
<keyword evidence="3" id="KW-0808">Transferase</keyword>
<dbReference type="EMBL" id="JAUUCC010000065">
    <property type="protein sequence ID" value="MEE2053239.1"/>
    <property type="molecule type" value="Genomic_DNA"/>
</dbReference>
<comment type="caution">
    <text evidence="3">The sequence shown here is derived from an EMBL/GenBank/DDBJ whole genome shotgun (WGS) entry which is preliminary data.</text>
</comment>
<evidence type="ECO:0000313" key="3">
    <source>
        <dbReference type="EMBL" id="MEE2053239.1"/>
    </source>
</evidence>
<feature type="compositionally biased region" description="Basic and acidic residues" evidence="1">
    <location>
        <begin position="1"/>
        <end position="17"/>
    </location>
</feature>
<evidence type="ECO:0000313" key="4">
    <source>
        <dbReference type="Proteomes" id="UP001348641"/>
    </source>
</evidence>
<organism evidence="3 4">
    <name type="scientific">Nocardiopsis tropica</name>
    <dbReference type="NCBI Taxonomy" id="109330"/>
    <lineage>
        <taxon>Bacteria</taxon>
        <taxon>Bacillati</taxon>
        <taxon>Actinomycetota</taxon>
        <taxon>Actinomycetes</taxon>
        <taxon>Streptosporangiales</taxon>
        <taxon>Nocardiopsidaceae</taxon>
        <taxon>Nocardiopsis</taxon>
    </lineage>
</organism>
<accession>A0ABU7KVE2</accession>
<dbReference type="Pfam" id="PF00583">
    <property type="entry name" value="Acetyltransf_1"/>
    <property type="match status" value="1"/>
</dbReference>
<dbReference type="PROSITE" id="PS51186">
    <property type="entry name" value="GNAT"/>
    <property type="match status" value="1"/>
</dbReference>
<dbReference type="GO" id="GO:0016746">
    <property type="term" value="F:acyltransferase activity"/>
    <property type="evidence" value="ECO:0007669"/>
    <property type="project" value="UniProtKB-KW"/>
</dbReference>
<dbReference type="RefSeq" id="WP_330160203.1">
    <property type="nucleotide sequence ID" value="NZ_BAAAJA010000011.1"/>
</dbReference>
<dbReference type="CDD" id="cd04301">
    <property type="entry name" value="NAT_SF"/>
    <property type="match status" value="1"/>
</dbReference>
<evidence type="ECO:0000256" key="1">
    <source>
        <dbReference type="SAM" id="MobiDB-lite"/>
    </source>
</evidence>
<reference evidence="3 4" key="1">
    <citation type="submission" date="2023-07" db="EMBL/GenBank/DDBJ databases">
        <authorList>
            <person name="Girao M."/>
            <person name="Carvalho M.F."/>
        </authorList>
    </citation>
    <scope>NUCLEOTIDE SEQUENCE [LARGE SCALE GENOMIC DNA]</scope>
    <source>
        <strain evidence="3 4">66/93</strain>
    </source>
</reference>
<proteinExistence type="predicted"/>
<evidence type="ECO:0000259" key="2">
    <source>
        <dbReference type="PROSITE" id="PS51186"/>
    </source>
</evidence>